<comment type="function">
    <text evidence="9">Required for the formation of a threonylcarbamoyl group on adenosine at position 37 (t(6)A37) in tRNAs that read codons beginning with adenine. Catalyzes the conversion of L-threonine, HCO(3)(-)/CO(2) and ATP to give threonylcarbamoyl-AMP (TC-AMP) as the acyladenylate intermediate, with the release of diphosphate.</text>
</comment>
<evidence type="ECO:0000256" key="2">
    <source>
        <dbReference type="ARBA" id="ARBA00022490"/>
    </source>
</evidence>
<protein>
    <recommendedName>
        <fullName evidence="9">Threonylcarbamoyl-AMP synthase</fullName>
        <shortName evidence="9">TC-AMP synthase</shortName>
        <ecNumber evidence="9">2.7.7.87</ecNumber>
    </recommendedName>
    <alternativeName>
        <fullName evidence="9">L-threonylcarbamoyladenylate synthase</fullName>
    </alternativeName>
    <alternativeName>
        <fullName evidence="9">t(6)A37 threonylcarbamoyladenosine biosynthesis protein TsaC</fullName>
    </alternativeName>
    <alternativeName>
        <fullName evidence="9">tRNA threonylcarbamoyladenosine biosynthesis protein TsaC</fullName>
    </alternativeName>
</protein>
<keyword evidence="4 9" id="KW-0819">tRNA processing</keyword>
<keyword evidence="7 9" id="KW-0067">ATP-binding</keyword>
<dbReference type="STRING" id="1188319.OYT1_00436"/>
<dbReference type="GO" id="GO:0005524">
    <property type="term" value="F:ATP binding"/>
    <property type="evidence" value="ECO:0007669"/>
    <property type="project" value="UniProtKB-UniRule"/>
</dbReference>
<dbReference type="GO" id="GO:0005737">
    <property type="term" value="C:cytoplasm"/>
    <property type="evidence" value="ECO:0007669"/>
    <property type="project" value="UniProtKB-SubCell"/>
</dbReference>
<dbReference type="GO" id="GO:0061710">
    <property type="term" value="F:L-threonylcarbamoyladenylate synthase"/>
    <property type="evidence" value="ECO:0007669"/>
    <property type="project" value="UniProtKB-EC"/>
</dbReference>
<dbReference type="GO" id="GO:0000049">
    <property type="term" value="F:tRNA binding"/>
    <property type="evidence" value="ECO:0007669"/>
    <property type="project" value="TreeGrafter"/>
</dbReference>
<dbReference type="AlphaFoldDB" id="A0A2Z6G8W6"/>
<feature type="domain" description="YrdC-like" evidence="10">
    <location>
        <begin position="80"/>
        <end position="260"/>
    </location>
</feature>
<dbReference type="GO" id="GO:0002949">
    <property type="term" value="P:tRNA threonylcarbamoyladenosine modification"/>
    <property type="evidence" value="ECO:0007669"/>
    <property type="project" value="UniProtKB-UniRule"/>
</dbReference>
<dbReference type="InterPro" id="IPR050156">
    <property type="entry name" value="TC-AMP_synthase_SUA5"/>
</dbReference>
<dbReference type="KEGG" id="fam:OYT1_ch0315"/>
<dbReference type="SUPFAM" id="SSF55821">
    <property type="entry name" value="YrdC/RibB"/>
    <property type="match status" value="1"/>
</dbReference>
<evidence type="ECO:0000259" key="10">
    <source>
        <dbReference type="PROSITE" id="PS51163"/>
    </source>
</evidence>
<dbReference type="EC" id="2.7.7.87" evidence="9"/>
<dbReference type="HAMAP" id="MF_01852">
    <property type="entry name" value="TsaC"/>
    <property type="match status" value="1"/>
</dbReference>
<dbReference type="Proteomes" id="UP000033070">
    <property type="component" value="Chromosome"/>
</dbReference>
<gene>
    <name evidence="9" type="primary">tsaC</name>
    <name evidence="11" type="ORF">OYT1_ch0315</name>
</gene>
<proteinExistence type="inferred from homology"/>
<comment type="catalytic activity">
    <reaction evidence="8 9">
        <text>L-threonine + hydrogencarbonate + ATP = L-threonylcarbamoyladenylate + diphosphate + H2O</text>
        <dbReference type="Rhea" id="RHEA:36407"/>
        <dbReference type="ChEBI" id="CHEBI:15377"/>
        <dbReference type="ChEBI" id="CHEBI:17544"/>
        <dbReference type="ChEBI" id="CHEBI:30616"/>
        <dbReference type="ChEBI" id="CHEBI:33019"/>
        <dbReference type="ChEBI" id="CHEBI:57926"/>
        <dbReference type="ChEBI" id="CHEBI:73682"/>
        <dbReference type="EC" id="2.7.7.87"/>
    </reaction>
</comment>
<keyword evidence="3 9" id="KW-0808">Transferase</keyword>
<sequence length="260" mass="29017">MSGECLAHRFKSFEHLLLLKDRFVQFLDQIFLVGDLGFEVGEAFFCHAVIRMLGGLCGIVTRAAERFRYHSRSFQEPSVVCPSPAVIAHLKRGGLVAYPTESCYGFGCDPRNRRAVLRLLKLKGRPQRKGLILIASSPRQLRPFLLPLDVAAEHRLVVDGAQAITYLMPVKPTCPRWLRGEHDTLAVRMTAHPVARELCRSTGMALVSTSANFSGRRPAKTYAECRHLFGASVRVLPGQVGKRKQPSSIRGWADGRIVRQ</sequence>
<dbReference type="Pfam" id="PF01300">
    <property type="entry name" value="Sua5_yciO_yrdC"/>
    <property type="match status" value="1"/>
</dbReference>
<dbReference type="EMBL" id="AP018738">
    <property type="protein sequence ID" value="BBE49888.1"/>
    <property type="molecule type" value="Genomic_DNA"/>
</dbReference>
<comment type="subcellular location">
    <subcellularLocation>
        <location evidence="1 9">Cytoplasm</location>
    </subcellularLocation>
</comment>
<evidence type="ECO:0000256" key="8">
    <source>
        <dbReference type="ARBA" id="ARBA00048366"/>
    </source>
</evidence>
<keyword evidence="6 9" id="KW-0547">Nucleotide-binding</keyword>
<comment type="similarity">
    <text evidence="9">Belongs to the SUA5 family. TsaC subfamily.</text>
</comment>
<evidence type="ECO:0000256" key="4">
    <source>
        <dbReference type="ARBA" id="ARBA00022694"/>
    </source>
</evidence>
<keyword evidence="12" id="KW-1185">Reference proteome</keyword>
<evidence type="ECO:0000256" key="9">
    <source>
        <dbReference type="HAMAP-Rule" id="MF_01852"/>
    </source>
</evidence>
<keyword evidence="2 9" id="KW-0963">Cytoplasm</keyword>
<evidence type="ECO:0000256" key="3">
    <source>
        <dbReference type="ARBA" id="ARBA00022679"/>
    </source>
</evidence>
<dbReference type="PANTHER" id="PTHR17490">
    <property type="entry name" value="SUA5"/>
    <property type="match status" value="1"/>
</dbReference>
<dbReference type="PROSITE" id="PS51163">
    <property type="entry name" value="YRDC"/>
    <property type="match status" value="1"/>
</dbReference>
<evidence type="ECO:0000256" key="7">
    <source>
        <dbReference type="ARBA" id="ARBA00022840"/>
    </source>
</evidence>
<name>A0A2Z6G8W6_9PROT</name>
<dbReference type="GO" id="GO:0003725">
    <property type="term" value="F:double-stranded RNA binding"/>
    <property type="evidence" value="ECO:0007669"/>
    <property type="project" value="InterPro"/>
</dbReference>
<dbReference type="PANTHER" id="PTHR17490:SF18">
    <property type="entry name" value="THREONYLCARBAMOYL-AMP SYNTHASE"/>
    <property type="match status" value="1"/>
</dbReference>
<evidence type="ECO:0000313" key="12">
    <source>
        <dbReference type="Proteomes" id="UP000033070"/>
    </source>
</evidence>
<evidence type="ECO:0000256" key="1">
    <source>
        <dbReference type="ARBA" id="ARBA00004496"/>
    </source>
</evidence>
<evidence type="ECO:0000256" key="6">
    <source>
        <dbReference type="ARBA" id="ARBA00022741"/>
    </source>
</evidence>
<organism evidence="11 12">
    <name type="scientific">Ferriphaselus amnicola</name>
    <dbReference type="NCBI Taxonomy" id="1188319"/>
    <lineage>
        <taxon>Bacteria</taxon>
        <taxon>Pseudomonadati</taxon>
        <taxon>Pseudomonadota</taxon>
        <taxon>Betaproteobacteria</taxon>
        <taxon>Nitrosomonadales</taxon>
        <taxon>Gallionellaceae</taxon>
        <taxon>Ferriphaselus</taxon>
    </lineage>
</organism>
<keyword evidence="5 9" id="KW-0548">Nucleotidyltransferase</keyword>
<dbReference type="InterPro" id="IPR017945">
    <property type="entry name" value="DHBP_synth_RibB-like_a/b_dom"/>
</dbReference>
<reference evidence="11 12" key="1">
    <citation type="submission" date="2018-06" db="EMBL/GenBank/DDBJ databases">
        <title>OYT1 Genome Sequencing.</title>
        <authorList>
            <person name="Kato S."/>
            <person name="Itoh T."/>
            <person name="Ohkuma M."/>
        </authorList>
    </citation>
    <scope>NUCLEOTIDE SEQUENCE [LARGE SCALE GENOMIC DNA]</scope>
    <source>
        <strain evidence="11 12">OYT1</strain>
    </source>
</reference>
<dbReference type="Gene3D" id="3.90.870.10">
    <property type="entry name" value="DHBP synthase"/>
    <property type="match status" value="1"/>
</dbReference>
<dbReference type="InterPro" id="IPR006070">
    <property type="entry name" value="Sua5-like_dom"/>
</dbReference>
<dbReference type="InterPro" id="IPR023535">
    <property type="entry name" value="TC-AMP_synthase"/>
</dbReference>
<evidence type="ECO:0000313" key="11">
    <source>
        <dbReference type="EMBL" id="BBE49888.1"/>
    </source>
</evidence>
<evidence type="ECO:0000256" key="5">
    <source>
        <dbReference type="ARBA" id="ARBA00022695"/>
    </source>
</evidence>
<dbReference type="GO" id="GO:0006450">
    <property type="term" value="P:regulation of translational fidelity"/>
    <property type="evidence" value="ECO:0007669"/>
    <property type="project" value="TreeGrafter"/>
</dbReference>
<accession>A0A2Z6G8W6</accession>